<evidence type="ECO:0008006" key="4">
    <source>
        <dbReference type="Google" id="ProtNLM"/>
    </source>
</evidence>
<keyword evidence="3" id="KW-1185">Reference proteome</keyword>
<organism evidence="2 3">
    <name type="scientific">Poriferisphaera corsica</name>
    <dbReference type="NCBI Taxonomy" id="2528020"/>
    <lineage>
        <taxon>Bacteria</taxon>
        <taxon>Pseudomonadati</taxon>
        <taxon>Planctomycetota</taxon>
        <taxon>Phycisphaerae</taxon>
        <taxon>Phycisphaerales</taxon>
        <taxon>Phycisphaeraceae</taxon>
        <taxon>Poriferisphaera</taxon>
    </lineage>
</organism>
<dbReference type="InterPro" id="IPR016024">
    <property type="entry name" value="ARM-type_fold"/>
</dbReference>
<dbReference type="RefSeq" id="WP_145080999.1">
    <property type="nucleotide sequence ID" value="NZ_CP036425.1"/>
</dbReference>
<sequence length="372" mass="40876" precursor="true">MRRLRPLVGAMAITAAGFFGSLPTPTLAQSDQPAPRIIQSIQTADAPMPADGLQAINAFNDYWVMQLASGDEAQIAKARKELKQIVSPSGSSKEFVKQFNHNLLAKLAQVIQKPNIPSDSSADEKAQIENNFLLTRINAMIVLVNTEGAGIEPVLAIGLNDENPGVRYWASKAVSKIAQYKRLTKEEQAPVLKLLEQALGRETQSAALTEQLAALSNMNVGTARGILLNVLTARVGVHAKDIYASYSPEQKALQEMFTKLIADIARNGIDSDQIKSFTSVAFRYMTLATDQLLTDTAFTNETIADKRTIIRLGDRIMRFAHENIDPGARSPEKIDNALSLGDWAFIKTKVNDWNKILTKSPFNIPEDELQTK</sequence>
<protein>
    <recommendedName>
        <fullName evidence="4">HEAT repeat domain-containing protein</fullName>
    </recommendedName>
</protein>
<evidence type="ECO:0000313" key="2">
    <source>
        <dbReference type="EMBL" id="QDU35522.1"/>
    </source>
</evidence>
<feature type="signal peptide" evidence="1">
    <location>
        <begin position="1"/>
        <end position="28"/>
    </location>
</feature>
<dbReference type="KEGG" id="pcor:KS4_36050"/>
<evidence type="ECO:0000313" key="3">
    <source>
        <dbReference type="Proteomes" id="UP000317369"/>
    </source>
</evidence>
<dbReference type="AlphaFoldDB" id="A0A517YZ71"/>
<gene>
    <name evidence="2" type="ORF">KS4_36050</name>
</gene>
<dbReference type="SUPFAM" id="SSF48371">
    <property type="entry name" value="ARM repeat"/>
    <property type="match status" value="1"/>
</dbReference>
<dbReference type="EMBL" id="CP036425">
    <property type="protein sequence ID" value="QDU35522.1"/>
    <property type="molecule type" value="Genomic_DNA"/>
</dbReference>
<keyword evidence="1" id="KW-0732">Signal</keyword>
<accession>A0A517YZ71</accession>
<evidence type="ECO:0000256" key="1">
    <source>
        <dbReference type="SAM" id="SignalP"/>
    </source>
</evidence>
<reference evidence="2 3" key="1">
    <citation type="submission" date="2019-02" db="EMBL/GenBank/DDBJ databases">
        <title>Deep-cultivation of Planctomycetes and their phenomic and genomic characterization uncovers novel biology.</title>
        <authorList>
            <person name="Wiegand S."/>
            <person name="Jogler M."/>
            <person name="Boedeker C."/>
            <person name="Pinto D."/>
            <person name="Vollmers J."/>
            <person name="Rivas-Marin E."/>
            <person name="Kohn T."/>
            <person name="Peeters S.H."/>
            <person name="Heuer A."/>
            <person name="Rast P."/>
            <person name="Oberbeckmann S."/>
            <person name="Bunk B."/>
            <person name="Jeske O."/>
            <person name="Meyerdierks A."/>
            <person name="Storesund J.E."/>
            <person name="Kallscheuer N."/>
            <person name="Luecker S."/>
            <person name="Lage O.M."/>
            <person name="Pohl T."/>
            <person name="Merkel B.J."/>
            <person name="Hornburger P."/>
            <person name="Mueller R.-W."/>
            <person name="Bruemmer F."/>
            <person name="Labrenz M."/>
            <person name="Spormann A.M."/>
            <person name="Op den Camp H."/>
            <person name="Overmann J."/>
            <person name="Amann R."/>
            <person name="Jetten M.S.M."/>
            <person name="Mascher T."/>
            <person name="Medema M.H."/>
            <person name="Devos D.P."/>
            <person name="Kaster A.-K."/>
            <person name="Ovreas L."/>
            <person name="Rohde M."/>
            <person name="Galperin M.Y."/>
            <person name="Jogler C."/>
        </authorList>
    </citation>
    <scope>NUCLEOTIDE SEQUENCE [LARGE SCALE GENOMIC DNA]</scope>
    <source>
        <strain evidence="2 3">KS4</strain>
    </source>
</reference>
<proteinExistence type="predicted"/>
<name>A0A517YZ71_9BACT</name>
<feature type="chain" id="PRO_5022164238" description="HEAT repeat domain-containing protein" evidence="1">
    <location>
        <begin position="29"/>
        <end position="372"/>
    </location>
</feature>
<dbReference type="Proteomes" id="UP000317369">
    <property type="component" value="Chromosome"/>
</dbReference>